<evidence type="ECO:0000259" key="1">
    <source>
        <dbReference type="Pfam" id="PF00085"/>
    </source>
</evidence>
<dbReference type="Proteomes" id="UP000697998">
    <property type="component" value="Unassembled WGS sequence"/>
</dbReference>
<feature type="domain" description="Thioredoxin" evidence="1">
    <location>
        <begin position="10"/>
        <end position="80"/>
    </location>
</feature>
<dbReference type="InterPro" id="IPR036249">
    <property type="entry name" value="Thioredoxin-like_sf"/>
</dbReference>
<evidence type="ECO:0000313" key="2">
    <source>
        <dbReference type="EMBL" id="MBK7674821.1"/>
    </source>
</evidence>
<protein>
    <submittedName>
        <fullName evidence="2">Thioredoxin family protein</fullName>
    </submittedName>
</protein>
<gene>
    <name evidence="2" type="ORF">IPJ27_08615</name>
</gene>
<comment type="caution">
    <text evidence="2">The sequence shown here is derived from an EMBL/GenBank/DDBJ whole genome shotgun (WGS) entry which is preliminary data.</text>
</comment>
<proteinExistence type="predicted"/>
<dbReference type="SUPFAM" id="SSF52833">
    <property type="entry name" value="Thioredoxin-like"/>
    <property type="match status" value="1"/>
</dbReference>
<dbReference type="CDD" id="cd02947">
    <property type="entry name" value="TRX_family"/>
    <property type="match status" value="1"/>
</dbReference>
<reference evidence="2 3" key="1">
    <citation type="submission" date="2020-10" db="EMBL/GenBank/DDBJ databases">
        <title>Connecting structure to function with the recovery of over 1000 high-quality activated sludge metagenome-assembled genomes encoding full-length rRNA genes using long-read sequencing.</title>
        <authorList>
            <person name="Singleton C.M."/>
            <person name="Petriglieri F."/>
            <person name="Kristensen J.M."/>
            <person name="Kirkegaard R.H."/>
            <person name="Michaelsen T.Y."/>
            <person name="Andersen M.H."/>
            <person name="Karst S.M."/>
            <person name="Dueholm M.S."/>
            <person name="Nielsen P.H."/>
            <person name="Albertsen M."/>
        </authorList>
    </citation>
    <scope>NUCLEOTIDE SEQUENCE [LARGE SCALE GENOMIC DNA]</scope>
    <source>
        <strain evidence="2">EsbW_18-Q3-R4-48_BATAC.285</strain>
    </source>
</reference>
<dbReference type="Pfam" id="PF00085">
    <property type="entry name" value="Thioredoxin"/>
    <property type="match status" value="1"/>
</dbReference>
<dbReference type="Gene3D" id="3.40.30.10">
    <property type="entry name" value="Glutaredoxin"/>
    <property type="match status" value="1"/>
</dbReference>
<dbReference type="AlphaFoldDB" id="A0A935PZM8"/>
<dbReference type="EMBL" id="JADJMH010000005">
    <property type="protein sequence ID" value="MBK7674821.1"/>
    <property type="molecule type" value="Genomic_DNA"/>
</dbReference>
<accession>A0A935PZM8</accession>
<organism evidence="2 3">
    <name type="scientific">Candidatus Accumulibacter proximus</name>
    <dbReference type="NCBI Taxonomy" id="2954385"/>
    <lineage>
        <taxon>Bacteria</taxon>
        <taxon>Pseudomonadati</taxon>
        <taxon>Pseudomonadota</taxon>
        <taxon>Betaproteobacteria</taxon>
        <taxon>Candidatus Accumulibacter</taxon>
    </lineage>
</organism>
<evidence type="ECO:0000313" key="3">
    <source>
        <dbReference type="Proteomes" id="UP000697998"/>
    </source>
</evidence>
<name>A0A935PZM8_9PROT</name>
<sequence>MIDQQRPREHSEGASAPNEFLIVCLCAEWCGVCRDYRKGFQEVARQFPVAGFCWLDIESDADQLGDIDVEDFPTLIIKRQQLILFYGTMRPSPAHLERTLQAFLQQTAEQSRQYAYSSATRCDWQEDTDLRRIGPDRPGRITA</sequence>
<dbReference type="InterPro" id="IPR013766">
    <property type="entry name" value="Thioredoxin_domain"/>
</dbReference>